<accession>A0A8S1CV60</accession>
<dbReference type="EMBL" id="CADEPI010000042">
    <property type="protein sequence ID" value="CAB3369076.1"/>
    <property type="molecule type" value="Genomic_DNA"/>
</dbReference>
<feature type="compositionally biased region" description="Acidic residues" evidence="1">
    <location>
        <begin position="218"/>
        <end position="227"/>
    </location>
</feature>
<sequence>MCDRSTSLRPRRHSFDDFISVEELNAGGITLRKCKSLCGDEVETESSQSSEGEWSDDDSTDSVKFEISTDCLKPEQRRFTAQLKDQQLVKPVKQEAYEKRGTAPDDLSSFREHHKWVPPRHLDSLLPNHVYAIPTPNYVWKMRRKKLTKKKHYDQKRFEVLEIASDIDTDDDKFEEETEKGLDALPARSTLREMNISRVEWLKSKLTPLRNRACSSDEYSDTSDPESEVPRSRSNMKTACNSSDDDFCHVDQDSDYEYSHLWGESNSDDDSNLGYGPKDVDFFVTEYLTNSPKQSRNVVAMKKCFQAYDSPSPEPFLPETQIEPVVGPICMHKLGASDSMALEMMDLGLDAHSELPRVSNNAPTFKLAEVPVDLRSEKLNIDDTSSGEES</sequence>
<name>A0A8S1CV60_9INSE</name>
<dbReference type="Proteomes" id="UP000494165">
    <property type="component" value="Unassembled WGS sequence"/>
</dbReference>
<organism evidence="2 3">
    <name type="scientific">Cloeon dipterum</name>
    <dbReference type="NCBI Taxonomy" id="197152"/>
    <lineage>
        <taxon>Eukaryota</taxon>
        <taxon>Metazoa</taxon>
        <taxon>Ecdysozoa</taxon>
        <taxon>Arthropoda</taxon>
        <taxon>Hexapoda</taxon>
        <taxon>Insecta</taxon>
        <taxon>Pterygota</taxon>
        <taxon>Palaeoptera</taxon>
        <taxon>Ephemeroptera</taxon>
        <taxon>Pisciforma</taxon>
        <taxon>Baetidae</taxon>
        <taxon>Cloeon</taxon>
    </lineage>
</organism>
<evidence type="ECO:0000256" key="1">
    <source>
        <dbReference type="SAM" id="MobiDB-lite"/>
    </source>
</evidence>
<keyword evidence="3" id="KW-1185">Reference proteome</keyword>
<proteinExistence type="predicted"/>
<reference evidence="2 3" key="1">
    <citation type="submission" date="2020-04" db="EMBL/GenBank/DDBJ databases">
        <authorList>
            <person name="Alioto T."/>
            <person name="Alioto T."/>
            <person name="Gomez Garrido J."/>
        </authorList>
    </citation>
    <scope>NUCLEOTIDE SEQUENCE [LARGE SCALE GENOMIC DNA]</scope>
</reference>
<evidence type="ECO:0000313" key="3">
    <source>
        <dbReference type="Proteomes" id="UP000494165"/>
    </source>
</evidence>
<feature type="region of interest" description="Disordered" evidence="1">
    <location>
        <begin position="213"/>
        <end position="238"/>
    </location>
</feature>
<gene>
    <name evidence="2" type="ORF">CLODIP_2_CD02576</name>
</gene>
<comment type="caution">
    <text evidence="2">The sequence shown here is derived from an EMBL/GenBank/DDBJ whole genome shotgun (WGS) entry which is preliminary data.</text>
</comment>
<evidence type="ECO:0000313" key="2">
    <source>
        <dbReference type="EMBL" id="CAB3369076.1"/>
    </source>
</evidence>
<dbReference type="AlphaFoldDB" id="A0A8S1CV60"/>
<protein>
    <submittedName>
        <fullName evidence="2">Uncharacterized protein</fullName>
    </submittedName>
</protein>